<feature type="transmembrane region" description="Helical" evidence="1">
    <location>
        <begin position="48"/>
        <end position="66"/>
    </location>
</feature>
<feature type="transmembrane region" description="Helical" evidence="1">
    <location>
        <begin position="207"/>
        <end position="226"/>
    </location>
</feature>
<proteinExistence type="predicted"/>
<feature type="transmembrane region" description="Helical" evidence="1">
    <location>
        <begin position="136"/>
        <end position="157"/>
    </location>
</feature>
<organism evidence="2 3">
    <name type="scientific">Planococcus massiliensis</name>
    <dbReference type="NCBI Taxonomy" id="1499687"/>
    <lineage>
        <taxon>Bacteria</taxon>
        <taxon>Bacillati</taxon>
        <taxon>Bacillota</taxon>
        <taxon>Bacilli</taxon>
        <taxon>Bacillales</taxon>
        <taxon>Caryophanaceae</taxon>
        <taxon>Planococcus</taxon>
    </lineage>
</organism>
<sequence>MSEWKQASRLAAFELKASMKSLITIFVFYIAMALIVMATFDLYLDGEFQFFDLLFLVIFFLFPAWMKSKEFQMQKLDGDLWTAPSIVMLQQLPIPKDVIIKSRFVVHAVCSFPFQLLLLISLPLMSENFRNLMTPVTYIAFVLIWFALSIAVGFIMAASEAGGNFKTRAIVKSFIYMIAGISAVYGLIYWFAGNGFVSWTMTLATDWTWLSVIAAIALSVAGWKYWQADMRKMIKKTDYL</sequence>
<dbReference type="AlphaFoldDB" id="A0A098EI45"/>
<feature type="transmembrane region" description="Helical" evidence="1">
    <location>
        <begin position="104"/>
        <end position="124"/>
    </location>
</feature>
<keyword evidence="3" id="KW-1185">Reference proteome</keyword>
<accession>A0A098EI45</accession>
<dbReference type="STRING" id="1499687.BN1080_00377"/>
<feature type="transmembrane region" description="Helical" evidence="1">
    <location>
        <begin position="21"/>
        <end position="42"/>
    </location>
</feature>
<evidence type="ECO:0000256" key="1">
    <source>
        <dbReference type="SAM" id="Phobius"/>
    </source>
</evidence>
<dbReference type="EMBL" id="CCXS01000001">
    <property type="protein sequence ID" value="CEG21467.1"/>
    <property type="molecule type" value="Genomic_DNA"/>
</dbReference>
<keyword evidence="1" id="KW-0472">Membrane</keyword>
<dbReference type="OrthoDB" id="2965073at2"/>
<evidence type="ECO:0000313" key="2">
    <source>
        <dbReference type="EMBL" id="CEG21467.1"/>
    </source>
</evidence>
<reference evidence="2 3" key="1">
    <citation type="submission" date="2014-09" db="EMBL/GenBank/DDBJ databases">
        <authorList>
            <person name="Urmite Genomes Urmite Genomes"/>
        </authorList>
    </citation>
    <scope>NUCLEOTIDE SEQUENCE [LARGE SCALE GENOMIC DNA]</scope>
    <source>
        <strain evidence="2 3">ES2</strain>
    </source>
</reference>
<feature type="transmembrane region" description="Helical" evidence="1">
    <location>
        <begin position="169"/>
        <end position="192"/>
    </location>
</feature>
<protein>
    <recommendedName>
        <fullName evidence="4">ABC-2 family transporter protein</fullName>
    </recommendedName>
</protein>
<gene>
    <name evidence="2" type="ORF">BN1080_00377</name>
</gene>
<evidence type="ECO:0008006" key="4">
    <source>
        <dbReference type="Google" id="ProtNLM"/>
    </source>
</evidence>
<evidence type="ECO:0000313" key="3">
    <source>
        <dbReference type="Proteomes" id="UP000043699"/>
    </source>
</evidence>
<dbReference type="RefSeq" id="WP_052649978.1">
    <property type="nucleotide sequence ID" value="NZ_CCXS01000001.1"/>
</dbReference>
<name>A0A098EI45_9BACL</name>
<dbReference type="Proteomes" id="UP000043699">
    <property type="component" value="Unassembled WGS sequence"/>
</dbReference>
<keyword evidence="1" id="KW-1133">Transmembrane helix</keyword>
<keyword evidence="1" id="KW-0812">Transmembrane</keyword>